<keyword evidence="3" id="KW-1185">Reference proteome</keyword>
<reference evidence="2" key="1">
    <citation type="submission" date="2023-08" db="EMBL/GenBank/DDBJ databases">
        <authorList>
            <person name="Chen Y."/>
            <person name="Shah S."/>
            <person name="Dougan E. K."/>
            <person name="Thang M."/>
            <person name="Chan C."/>
        </authorList>
    </citation>
    <scope>NUCLEOTIDE SEQUENCE</scope>
</reference>
<evidence type="ECO:0000313" key="2">
    <source>
        <dbReference type="EMBL" id="CAJ1400640.1"/>
    </source>
</evidence>
<accession>A0AA36N6H1</accession>
<organism evidence="2 3">
    <name type="scientific">Effrenium voratum</name>
    <dbReference type="NCBI Taxonomy" id="2562239"/>
    <lineage>
        <taxon>Eukaryota</taxon>
        <taxon>Sar</taxon>
        <taxon>Alveolata</taxon>
        <taxon>Dinophyceae</taxon>
        <taxon>Suessiales</taxon>
        <taxon>Symbiodiniaceae</taxon>
        <taxon>Effrenium</taxon>
    </lineage>
</organism>
<feature type="compositionally biased region" description="Low complexity" evidence="1">
    <location>
        <begin position="84"/>
        <end position="94"/>
    </location>
</feature>
<sequence length="111" mass="12029">MQVVEHVRKDQFLSIHHGVWVCTFALCQLGEALGASPDLSPFVPGLLRAELVVLVLDRASGSLARTCAFELQLSEKAKRLDLFATAPPSAATPEPRGPAPNSEPAWPVWRS</sequence>
<protein>
    <submittedName>
        <fullName evidence="2">Uncharacterized protein</fullName>
    </submittedName>
</protein>
<name>A0AA36N6H1_9DINO</name>
<evidence type="ECO:0000256" key="1">
    <source>
        <dbReference type="SAM" id="MobiDB-lite"/>
    </source>
</evidence>
<comment type="caution">
    <text evidence="2">The sequence shown here is derived from an EMBL/GenBank/DDBJ whole genome shotgun (WGS) entry which is preliminary data.</text>
</comment>
<feature type="region of interest" description="Disordered" evidence="1">
    <location>
        <begin position="84"/>
        <end position="111"/>
    </location>
</feature>
<dbReference type="EMBL" id="CAUJNA010003380">
    <property type="protein sequence ID" value="CAJ1400640.1"/>
    <property type="molecule type" value="Genomic_DNA"/>
</dbReference>
<dbReference type="Proteomes" id="UP001178507">
    <property type="component" value="Unassembled WGS sequence"/>
</dbReference>
<proteinExistence type="predicted"/>
<evidence type="ECO:0000313" key="3">
    <source>
        <dbReference type="Proteomes" id="UP001178507"/>
    </source>
</evidence>
<gene>
    <name evidence="2" type="ORF">EVOR1521_LOCUS23945</name>
</gene>
<dbReference type="AlphaFoldDB" id="A0AA36N6H1"/>